<comment type="caution">
    <text evidence="11">The sequence shown here is derived from an EMBL/GenBank/DDBJ whole genome shotgun (WGS) entry which is preliminary data.</text>
</comment>
<dbReference type="Proteomes" id="UP000253141">
    <property type="component" value="Unassembled WGS sequence"/>
</dbReference>
<dbReference type="SMART" id="SM00387">
    <property type="entry name" value="HATPase_c"/>
    <property type="match status" value="1"/>
</dbReference>
<dbReference type="InterPro" id="IPR036890">
    <property type="entry name" value="HATPase_C_sf"/>
</dbReference>
<dbReference type="SUPFAM" id="SSF48452">
    <property type="entry name" value="TPR-like"/>
    <property type="match status" value="1"/>
</dbReference>
<dbReference type="SUPFAM" id="SSF55874">
    <property type="entry name" value="ATPase domain of HSP90 chaperone/DNA topoisomerase II/histidine kinase"/>
    <property type="match status" value="1"/>
</dbReference>
<keyword evidence="9" id="KW-1133">Transmembrane helix</keyword>
<organism evidence="11 12">
    <name type="scientific">Runella aurantiaca</name>
    <dbReference type="NCBI Taxonomy" id="2282308"/>
    <lineage>
        <taxon>Bacteria</taxon>
        <taxon>Pseudomonadati</taxon>
        <taxon>Bacteroidota</taxon>
        <taxon>Cytophagia</taxon>
        <taxon>Cytophagales</taxon>
        <taxon>Spirosomataceae</taxon>
        <taxon>Runella</taxon>
    </lineage>
</organism>
<dbReference type="EMBL" id="QPIW01000003">
    <property type="protein sequence ID" value="RDB06922.1"/>
    <property type="molecule type" value="Genomic_DNA"/>
</dbReference>
<evidence type="ECO:0000256" key="2">
    <source>
        <dbReference type="ARBA" id="ARBA00012438"/>
    </source>
</evidence>
<dbReference type="GO" id="GO:0000155">
    <property type="term" value="F:phosphorelay sensor kinase activity"/>
    <property type="evidence" value="ECO:0007669"/>
    <property type="project" value="InterPro"/>
</dbReference>
<evidence type="ECO:0000313" key="12">
    <source>
        <dbReference type="Proteomes" id="UP000253141"/>
    </source>
</evidence>
<feature type="transmembrane region" description="Helical" evidence="9">
    <location>
        <begin position="411"/>
        <end position="430"/>
    </location>
</feature>
<dbReference type="SUPFAM" id="SSF47384">
    <property type="entry name" value="Homodimeric domain of signal transducing histidine kinase"/>
    <property type="match status" value="1"/>
</dbReference>
<reference evidence="11 12" key="1">
    <citation type="submission" date="2018-07" db="EMBL/GenBank/DDBJ databases">
        <title>Genome analysis of Runella aurantiaca.</title>
        <authorList>
            <person name="Yang X."/>
        </authorList>
    </citation>
    <scope>NUCLEOTIDE SEQUENCE [LARGE SCALE GENOMIC DNA]</scope>
    <source>
        <strain evidence="11 12">YX9</strain>
    </source>
</reference>
<name>A0A369ID07_9BACT</name>
<dbReference type="InterPro" id="IPR036097">
    <property type="entry name" value="HisK_dim/P_sf"/>
</dbReference>
<dbReference type="InterPro" id="IPR005467">
    <property type="entry name" value="His_kinase_dom"/>
</dbReference>
<dbReference type="AlphaFoldDB" id="A0A369ID07"/>
<dbReference type="GO" id="GO:0007234">
    <property type="term" value="P:osmosensory signaling via phosphorelay pathway"/>
    <property type="evidence" value="ECO:0007669"/>
    <property type="project" value="TreeGrafter"/>
</dbReference>
<keyword evidence="3" id="KW-0808">Transferase</keyword>
<dbReference type="GO" id="GO:0000156">
    <property type="term" value="F:phosphorelay response regulator activity"/>
    <property type="evidence" value="ECO:0007669"/>
    <property type="project" value="TreeGrafter"/>
</dbReference>
<keyword evidence="4" id="KW-0547">Nucleotide-binding</keyword>
<dbReference type="InterPro" id="IPR003594">
    <property type="entry name" value="HATPase_dom"/>
</dbReference>
<keyword evidence="8" id="KW-0175">Coiled coil</keyword>
<proteinExistence type="predicted"/>
<dbReference type="Gene3D" id="1.25.40.10">
    <property type="entry name" value="Tetratricopeptide repeat domain"/>
    <property type="match status" value="1"/>
</dbReference>
<dbReference type="Pfam" id="PF02518">
    <property type="entry name" value="HATPase_c"/>
    <property type="match status" value="1"/>
</dbReference>
<feature type="domain" description="Histidine kinase" evidence="10">
    <location>
        <begin position="460"/>
        <end position="674"/>
    </location>
</feature>
<keyword evidence="5 11" id="KW-0418">Kinase</keyword>
<evidence type="ECO:0000256" key="7">
    <source>
        <dbReference type="ARBA" id="ARBA00023012"/>
    </source>
</evidence>
<feature type="coiled-coil region" evidence="8">
    <location>
        <begin position="381"/>
        <end position="408"/>
    </location>
</feature>
<evidence type="ECO:0000256" key="3">
    <source>
        <dbReference type="ARBA" id="ARBA00022679"/>
    </source>
</evidence>
<keyword evidence="6" id="KW-0067">ATP-binding</keyword>
<dbReference type="OrthoDB" id="9810447at2"/>
<dbReference type="EC" id="2.7.13.3" evidence="2"/>
<evidence type="ECO:0000256" key="5">
    <source>
        <dbReference type="ARBA" id="ARBA00022777"/>
    </source>
</evidence>
<keyword evidence="9" id="KW-0812">Transmembrane</keyword>
<dbReference type="RefSeq" id="WP_114460241.1">
    <property type="nucleotide sequence ID" value="NZ_QPIW01000003.1"/>
</dbReference>
<evidence type="ECO:0000256" key="6">
    <source>
        <dbReference type="ARBA" id="ARBA00022840"/>
    </source>
</evidence>
<keyword evidence="12" id="KW-1185">Reference proteome</keyword>
<evidence type="ECO:0000256" key="8">
    <source>
        <dbReference type="SAM" id="Coils"/>
    </source>
</evidence>
<comment type="catalytic activity">
    <reaction evidence="1">
        <text>ATP + protein L-histidine = ADP + protein N-phospho-L-histidine.</text>
        <dbReference type="EC" id="2.7.13.3"/>
    </reaction>
</comment>
<dbReference type="Gene3D" id="3.30.565.10">
    <property type="entry name" value="Histidine kinase-like ATPase, C-terminal domain"/>
    <property type="match status" value="1"/>
</dbReference>
<dbReference type="PANTHER" id="PTHR42878">
    <property type="entry name" value="TWO-COMPONENT HISTIDINE KINASE"/>
    <property type="match status" value="1"/>
</dbReference>
<gene>
    <name evidence="11" type="ORF">DVG78_06495</name>
</gene>
<dbReference type="InterPro" id="IPR050351">
    <property type="entry name" value="BphY/WalK/GraS-like"/>
</dbReference>
<dbReference type="Gene3D" id="1.10.287.130">
    <property type="match status" value="1"/>
</dbReference>
<dbReference type="GO" id="GO:0005524">
    <property type="term" value="F:ATP binding"/>
    <property type="evidence" value="ECO:0007669"/>
    <property type="project" value="UniProtKB-KW"/>
</dbReference>
<dbReference type="InterPro" id="IPR011990">
    <property type="entry name" value="TPR-like_helical_dom_sf"/>
</dbReference>
<evidence type="ECO:0000259" key="10">
    <source>
        <dbReference type="PROSITE" id="PS50109"/>
    </source>
</evidence>
<keyword evidence="7" id="KW-0902">Two-component regulatory system</keyword>
<evidence type="ECO:0000313" key="11">
    <source>
        <dbReference type="EMBL" id="RDB06922.1"/>
    </source>
</evidence>
<evidence type="ECO:0000256" key="4">
    <source>
        <dbReference type="ARBA" id="ARBA00022741"/>
    </source>
</evidence>
<accession>A0A369ID07</accession>
<sequence>MRFVSIESFYQGLIFGILLGLSIGLYGQNGLKTSSKPTPHDSTLLEQYRKQASIYSSSGELDKMYATLKKGVALAEKSKNESVRGIFLSKIAGYHKQKYQTDSGLVYAQKAISVLMRQKEWQWVAQTMYIKCMFYLDKNDQVNAMQELIALSRFNEKYHQDYYTGAAYNLLALTFRRLNDTLNEKKYILKHLDFAEKQNSDVHRMHAFEMYGAFLVNQKKFRAAHTYFMKSHLLAKHQKNDEINVEILLGMGANLVSLKEYKKSLEILRLAEKTALKHAKESGWNAVLSTNYAHISSLFLATGKPKDALDYARRSFALVQNEPLRYEYLIRALKNQLAAQKALGHFRDALQTYEQLQTVTKSIDLNKDREITKDIEAKYQLEKSEREKELFEKSLRIKELELQNQQKQARILWILLGVLAVSLGGGYWFYRKNQVYNHRISKKNQQLEALNETKDKLFGIIGHDLRAPVVDLINTITLLENANLTAEQLSTQSSALRKKAITLQTLLTNLLYWAFSQRQLLKANPRLVSLKTNIEEVLDSLEGTMQEKLLRAEWRIDSSDSIYVDENQLQIILYNIIHNSIKFSPPNKVLQIAITAEASHAVLHLTNKGEEFEWKDSTQKPAKTISKNGTSGEKGTGLGLLVCAELMALNKGTIRAYHAQTGGTTLELFFPKTPNANHKWF</sequence>
<keyword evidence="9" id="KW-0472">Membrane</keyword>
<evidence type="ECO:0000256" key="9">
    <source>
        <dbReference type="SAM" id="Phobius"/>
    </source>
</evidence>
<dbReference type="GO" id="GO:0030295">
    <property type="term" value="F:protein kinase activator activity"/>
    <property type="evidence" value="ECO:0007669"/>
    <property type="project" value="TreeGrafter"/>
</dbReference>
<protein>
    <recommendedName>
        <fullName evidence="2">histidine kinase</fullName>
        <ecNumber evidence="2">2.7.13.3</ecNumber>
    </recommendedName>
</protein>
<evidence type="ECO:0000256" key="1">
    <source>
        <dbReference type="ARBA" id="ARBA00000085"/>
    </source>
</evidence>
<dbReference type="PROSITE" id="PS50109">
    <property type="entry name" value="HIS_KIN"/>
    <property type="match status" value="1"/>
</dbReference>
<dbReference type="PANTHER" id="PTHR42878:SF7">
    <property type="entry name" value="SENSOR HISTIDINE KINASE GLRK"/>
    <property type="match status" value="1"/>
</dbReference>